<dbReference type="InterPro" id="IPR016135">
    <property type="entry name" value="UBQ-conjugating_enzyme/RWD"/>
</dbReference>
<dbReference type="EMBL" id="KQ086096">
    <property type="protein sequence ID" value="KLO08326.1"/>
    <property type="molecule type" value="Genomic_DNA"/>
</dbReference>
<gene>
    <name evidence="3" type="ORF">SCHPADRAFT_908725</name>
</gene>
<accession>A0A0H2RU06</accession>
<evidence type="ECO:0000313" key="4">
    <source>
        <dbReference type="Proteomes" id="UP000053477"/>
    </source>
</evidence>
<dbReference type="STRING" id="27342.A0A0H2RU06"/>
<evidence type="ECO:0000256" key="1">
    <source>
        <dbReference type="SAM" id="MobiDB-lite"/>
    </source>
</evidence>
<dbReference type="InParanoid" id="A0A0H2RU06"/>
<dbReference type="InterPro" id="IPR000608">
    <property type="entry name" value="UBC"/>
</dbReference>
<feature type="domain" description="UBC core" evidence="2">
    <location>
        <begin position="21"/>
        <end position="182"/>
    </location>
</feature>
<proteinExistence type="predicted"/>
<feature type="compositionally biased region" description="Basic residues" evidence="1">
    <location>
        <begin position="388"/>
        <end position="400"/>
    </location>
</feature>
<evidence type="ECO:0000313" key="3">
    <source>
        <dbReference type="EMBL" id="KLO08326.1"/>
    </source>
</evidence>
<dbReference type="InterPro" id="IPR001810">
    <property type="entry name" value="F-box_dom"/>
</dbReference>
<evidence type="ECO:0000259" key="2">
    <source>
        <dbReference type="PROSITE" id="PS50127"/>
    </source>
</evidence>
<dbReference type="Pfam" id="PF00179">
    <property type="entry name" value="UQ_con"/>
    <property type="match status" value="1"/>
</dbReference>
<organism evidence="3 4">
    <name type="scientific">Schizopora paradoxa</name>
    <dbReference type="NCBI Taxonomy" id="27342"/>
    <lineage>
        <taxon>Eukaryota</taxon>
        <taxon>Fungi</taxon>
        <taxon>Dikarya</taxon>
        <taxon>Basidiomycota</taxon>
        <taxon>Agaricomycotina</taxon>
        <taxon>Agaricomycetes</taxon>
        <taxon>Hymenochaetales</taxon>
        <taxon>Schizoporaceae</taxon>
        <taxon>Schizopora</taxon>
    </lineage>
</organism>
<feature type="region of interest" description="Disordered" evidence="1">
    <location>
        <begin position="388"/>
        <end position="413"/>
    </location>
</feature>
<dbReference type="SUPFAM" id="SSF54495">
    <property type="entry name" value="UBC-like"/>
    <property type="match status" value="1"/>
</dbReference>
<protein>
    <recommendedName>
        <fullName evidence="2">UBC core domain-containing protein</fullName>
    </recommendedName>
</protein>
<dbReference type="Gene3D" id="3.10.110.10">
    <property type="entry name" value="Ubiquitin Conjugating Enzyme"/>
    <property type="match status" value="1"/>
</dbReference>
<reference evidence="3 4" key="1">
    <citation type="submission" date="2015-04" db="EMBL/GenBank/DDBJ databases">
        <title>Complete genome sequence of Schizopora paradoxa KUC8140, a cosmopolitan wood degrader in East Asia.</title>
        <authorList>
            <consortium name="DOE Joint Genome Institute"/>
            <person name="Min B."/>
            <person name="Park H."/>
            <person name="Jang Y."/>
            <person name="Kim J.-J."/>
            <person name="Kim K.H."/>
            <person name="Pangilinan J."/>
            <person name="Lipzen A."/>
            <person name="Riley R."/>
            <person name="Grigoriev I.V."/>
            <person name="Spatafora J.W."/>
            <person name="Choi I.-G."/>
        </authorList>
    </citation>
    <scope>NUCLEOTIDE SEQUENCE [LARGE SCALE GENOMIC DNA]</scope>
    <source>
        <strain evidence="3 4">KUC8140</strain>
    </source>
</reference>
<dbReference type="SMART" id="SM00212">
    <property type="entry name" value="UBCc"/>
    <property type="match status" value="1"/>
</dbReference>
<dbReference type="OrthoDB" id="109543at2759"/>
<dbReference type="PROSITE" id="PS50127">
    <property type="entry name" value="UBC_2"/>
    <property type="match status" value="1"/>
</dbReference>
<name>A0A0H2RU06_9AGAM</name>
<dbReference type="Proteomes" id="UP000053477">
    <property type="component" value="Unassembled WGS sequence"/>
</dbReference>
<sequence>MSRQQRAGQSSNIVVNPRPAYSLYRLHYDLAQLSEELPPGIRVVTDDSDMSKLCLIFLPQDGYLKGCRIHVSVEVPLRWPCVPLAARIDTPFEHPNVFGGYICCDILKTDDDIRYYRQSGYQGGYTPAYSLVGTFMQLASFFAGENVEQDGGYVVRQNERWLKEGRESLIDAAERFVCSKCHWNCEDSKAAAKATSANSTPTRSIRLVPGSANWNRAKELIDQAAAAPKKRAETQDPIATLVKVDKDSLQYRISIIWRKGKHGSLDKLNDDILLHIVRYLDTSSLLVFGSLYPRFGKLIDSTNEIARREIRCYVTKKDPREAILGIGLRYDPAYKAFFSSFDYVSQQAFMELNIRKGAGNDPFEFWLPLAIDDVHFEKASDEVAKRLSKLHSHVQSKTKRRRDEGPRRGLSQDPVGHLIAMANALVVDFMKVCDSNEDSQSSQSYSVLRASERALAGYCSIIHLLASYALQNERIINVARGAIRSFRNSRNGRNKSAVPDLGQFLVMLCLVDEVSWADVRREVVDELFTRFVIWQLQPEPKGAGLPGLAYLEESPVCEWRLQETFKASRTGIRLLLFQVFFMEKLAKRKGGTLMMLKGEFDKRRGLPPPGLTTELLERIQFIYKMDNLGTFAKELGAPAGKEGMTKFLRERVKESIRAGYHQSTERWPRGRLLGLRARDDKGFGARLKQVYGRDMAASEYDQPSFFLGDDNSKVGKPPVKQVQVVKPVHSEAGYWWADDSGGW</sequence>
<dbReference type="Pfam" id="PF00646">
    <property type="entry name" value="F-box"/>
    <property type="match status" value="1"/>
</dbReference>
<dbReference type="AlphaFoldDB" id="A0A0H2RU06"/>
<keyword evidence="4" id="KW-1185">Reference proteome</keyword>